<feature type="region of interest" description="Disordered" evidence="2">
    <location>
        <begin position="1"/>
        <end position="61"/>
    </location>
</feature>
<feature type="transmembrane region" description="Helical" evidence="3">
    <location>
        <begin position="69"/>
        <end position="86"/>
    </location>
</feature>
<evidence type="ECO:0000256" key="2">
    <source>
        <dbReference type="SAM" id="MobiDB-lite"/>
    </source>
</evidence>
<protein>
    <recommendedName>
        <fullName evidence="6">ATPase</fullName>
    </recommendedName>
</protein>
<dbReference type="RefSeq" id="WP_145136733.1">
    <property type="nucleotide sequence ID" value="NZ_VLKY01000001.1"/>
</dbReference>
<dbReference type="Proteomes" id="UP000316905">
    <property type="component" value="Unassembled WGS sequence"/>
</dbReference>
<reference evidence="4 5" key="1">
    <citation type="journal article" date="2015" name="Stand. Genomic Sci.">
        <title>Genomic Encyclopedia of Bacterial and Archaeal Type Strains, Phase III: the genomes of soil and plant-associated and newly described type strains.</title>
        <authorList>
            <person name="Whitman W.B."/>
            <person name="Woyke T."/>
            <person name="Klenk H.P."/>
            <person name="Zhou Y."/>
            <person name="Lilburn T.G."/>
            <person name="Beck B.J."/>
            <person name="De Vos P."/>
            <person name="Vandamme P."/>
            <person name="Eisen J.A."/>
            <person name="Garrity G."/>
            <person name="Hugenholtz P."/>
            <person name="Kyrpides N.C."/>
        </authorList>
    </citation>
    <scope>NUCLEOTIDE SEQUENCE [LARGE SCALE GENOMIC DNA]</scope>
    <source>
        <strain evidence="4 5">CGMCC 1.6858</strain>
    </source>
</reference>
<organism evidence="4 5">
    <name type="scientific">Pseudomonas duriflava</name>
    <dbReference type="NCBI Taxonomy" id="459528"/>
    <lineage>
        <taxon>Bacteria</taxon>
        <taxon>Pseudomonadati</taxon>
        <taxon>Pseudomonadota</taxon>
        <taxon>Gammaproteobacteria</taxon>
        <taxon>Pseudomonadales</taxon>
        <taxon>Pseudomonadaceae</taxon>
        <taxon>Pseudomonas</taxon>
    </lineage>
</organism>
<comment type="caution">
    <text evidence="4">The sequence shown here is derived from an EMBL/GenBank/DDBJ whole genome shotgun (WGS) entry which is preliminary data.</text>
</comment>
<keyword evidence="1" id="KW-0175">Coiled coil</keyword>
<evidence type="ECO:0000313" key="4">
    <source>
        <dbReference type="EMBL" id="TWI58512.1"/>
    </source>
</evidence>
<feature type="coiled-coil region" evidence="1">
    <location>
        <begin position="200"/>
        <end position="234"/>
    </location>
</feature>
<keyword evidence="5" id="KW-1185">Reference proteome</keyword>
<keyword evidence="3" id="KW-0472">Membrane</keyword>
<keyword evidence="3" id="KW-0812">Transmembrane</keyword>
<evidence type="ECO:0000256" key="3">
    <source>
        <dbReference type="SAM" id="Phobius"/>
    </source>
</evidence>
<feature type="coiled-coil region" evidence="1">
    <location>
        <begin position="91"/>
        <end position="161"/>
    </location>
</feature>
<name>A0A562QP27_9PSED</name>
<feature type="compositionally biased region" description="Acidic residues" evidence="2">
    <location>
        <begin position="1"/>
        <end position="10"/>
    </location>
</feature>
<dbReference type="AlphaFoldDB" id="A0A562QP27"/>
<proteinExistence type="predicted"/>
<evidence type="ECO:0008006" key="6">
    <source>
        <dbReference type="Google" id="ProtNLM"/>
    </source>
</evidence>
<dbReference type="OrthoDB" id="7033272at2"/>
<sequence>MRNDSFDEFDNVPSLTPDKDLSEDFGRGHGRSARGHREVYQDQGTPETVEPLRASRGTVPVKGASTGPLWALVGAMVIALAGLGWWSHQQIQMMQEQVVATQENFARISEEAAGRLQDISGKLISSESNGTSSREALLLQLKGIETRLAELTRQQQAAVNAQNDLDRRIDQLVTELKTQQAASSGLAERVTALTSEQAALKTAQGELSRYGEQIEALAAQDKNLQADIAALKKQGNPASAIQELQQDLLVLRSELDSRSSGGVDAAVFDTFRVQMTRNISTIQTQLQNMQQQINARR</sequence>
<evidence type="ECO:0000313" key="5">
    <source>
        <dbReference type="Proteomes" id="UP000316905"/>
    </source>
</evidence>
<evidence type="ECO:0000256" key="1">
    <source>
        <dbReference type="SAM" id="Coils"/>
    </source>
</evidence>
<accession>A0A562QP27</accession>
<dbReference type="EMBL" id="VLKY01000001">
    <property type="protein sequence ID" value="TWI58512.1"/>
    <property type="molecule type" value="Genomic_DNA"/>
</dbReference>
<keyword evidence="3" id="KW-1133">Transmembrane helix</keyword>
<gene>
    <name evidence="4" type="ORF">IQ22_00218</name>
</gene>
<feature type="compositionally biased region" description="Basic and acidic residues" evidence="2">
    <location>
        <begin position="17"/>
        <end position="27"/>
    </location>
</feature>